<evidence type="ECO:0000313" key="3">
    <source>
        <dbReference type="Proteomes" id="UP000002190"/>
    </source>
</evidence>
<protein>
    <submittedName>
        <fullName evidence="2">Uncharacterized protein</fullName>
    </submittedName>
</protein>
<feature type="compositionally biased region" description="Polar residues" evidence="1">
    <location>
        <begin position="1"/>
        <end position="12"/>
    </location>
</feature>
<gene>
    <name evidence="2" type="ordered locus">BC1002_4056</name>
</gene>
<dbReference type="HOGENOM" id="CLU_1183228_0_0_4"/>
<feature type="region of interest" description="Disordered" evidence="1">
    <location>
        <begin position="113"/>
        <end position="140"/>
    </location>
</feature>
<organism evidence="2 3">
    <name type="scientific">Paraburkholderia atlantica</name>
    <dbReference type="NCBI Taxonomy" id="2654982"/>
    <lineage>
        <taxon>Bacteria</taxon>
        <taxon>Pseudomonadati</taxon>
        <taxon>Pseudomonadota</taxon>
        <taxon>Betaproteobacteria</taxon>
        <taxon>Burkholderiales</taxon>
        <taxon>Burkholderiaceae</taxon>
        <taxon>Paraburkholderia</taxon>
    </lineage>
</organism>
<dbReference type="AlphaFoldDB" id="D5WHW5"/>
<feature type="region of interest" description="Disordered" evidence="1">
    <location>
        <begin position="1"/>
        <end position="33"/>
    </location>
</feature>
<name>D5WHW5_PARAM</name>
<proteinExistence type="predicted"/>
<dbReference type="EMBL" id="CP002014">
    <property type="protein sequence ID" value="ADG18060.1"/>
    <property type="molecule type" value="Genomic_DNA"/>
</dbReference>
<sequence>MTTPLSSSSSDGQPRDWPGRVGLSPRDSQIAGGVSTQWRMPEALVRFCPRYLDMPAASSCTRSITKVIQDLHDALTLILCQQFERAGSAEPDRAAYEPGSGFVLTAAQSPWFPPTEPSSNHVHPTQRARNQRDLHSLRSTTRPSYLQPIPRIQTKVFPVGPSTNTSRRSLPTRLSGGLSLARVCVTRDSEGMRIEGSLNAQPRPGRYVRCDVRPVTWRILWPAEWATLVRQSLR</sequence>
<reference evidence="3" key="1">
    <citation type="submission" date="2010-04" db="EMBL/GenBank/DDBJ databases">
        <title>Complete sequence of chromosome 2 of Burkholderia sp. CCGE1002.</title>
        <authorList>
            <consortium name="US DOE Joint Genome Institute"/>
            <person name="Lucas S."/>
            <person name="Copeland A."/>
            <person name="Lapidus A."/>
            <person name="Cheng J.-F."/>
            <person name="Bruce D."/>
            <person name="Goodwin L."/>
            <person name="Pitluck S."/>
            <person name="Chertkov O."/>
            <person name="Detter J.C."/>
            <person name="Han C."/>
            <person name="Tapia R."/>
            <person name="Land M."/>
            <person name="Hauser L."/>
            <person name="Kyrpides N."/>
            <person name="Ovchinnikova G."/>
            <person name="Martinez-Romero E."/>
            <person name="Hernandez M.A.R."/>
            <person name="Tiedje J.M."/>
            <person name="Woyke T."/>
        </authorList>
    </citation>
    <scope>NUCLEOTIDE SEQUENCE [LARGE SCALE GENOMIC DNA]</scope>
    <source>
        <strain evidence="3">CCGE1002</strain>
    </source>
</reference>
<accession>D5WHW5</accession>
<evidence type="ECO:0000256" key="1">
    <source>
        <dbReference type="SAM" id="MobiDB-lite"/>
    </source>
</evidence>
<dbReference type="KEGG" id="bge:BC1002_4056"/>
<reference evidence="2 3" key="2">
    <citation type="journal article" date="2012" name="J. Bacteriol.">
        <title>Genome Sequences of Burkholderia sp. Strains CCGE1002 and H160, Isolated from Legume Nodules in Mexico and Brazil.</title>
        <authorList>
            <person name="Ormeno-Orrillo E."/>
            <person name="Rogel M.A."/>
            <person name="Chueire L.M."/>
            <person name="Tiedje J.M."/>
            <person name="Martinez-Romero E."/>
            <person name="Hungria M."/>
        </authorList>
    </citation>
    <scope>NUCLEOTIDE SEQUENCE [LARGE SCALE GENOMIC DNA]</scope>
    <source>
        <strain evidence="2 3">CCGE1002</strain>
    </source>
</reference>
<evidence type="ECO:0000313" key="2">
    <source>
        <dbReference type="EMBL" id="ADG18060.1"/>
    </source>
</evidence>
<dbReference type="Proteomes" id="UP000002190">
    <property type="component" value="Chromosome 2"/>
</dbReference>